<dbReference type="GeneID" id="41963680"/>
<keyword evidence="2" id="KW-1185">Reference proteome</keyword>
<reference evidence="3" key="2">
    <citation type="submission" date="2019-10" db="EMBL/GenBank/DDBJ databases">
        <authorList>
            <consortium name="NCBI Genome Project"/>
        </authorList>
    </citation>
    <scope>NUCLEOTIDE SEQUENCE</scope>
    <source>
        <strain evidence="3">NI907</strain>
    </source>
</reference>
<reference evidence="3" key="3">
    <citation type="submission" date="2025-08" db="UniProtKB">
        <authorList>
            <consortium name="RefSeq"/>
        </authorList>
    </citation>
    <scope>IDENTIFICATION</scope>
    <source>
        <strain evidence="3">NI907</strain>
    </source>
</reference>
<dbReference type="RefSeq" id="XP_030978686.1">
    <property type="nucleotide sequence ID" value="XM_031128772.1"/>
</dbReference>
<name>A0A6P8AUU4_PYRGI</name>
<dbReference type="KEGG" id="pgri:PgNI_08781"/>
<organism evidence="2 3">
    <name type="scientific">Pyricularia grisea</name>
    <name type="common">Crabgrass-specific blast fungus</name>
    <name type="synonym">Magnaporthe grisea</name>
    <dbReference type="NCBI Taxonomy" id="148305"/>
    <lineage>
        <taxon>Eukaryota</taxon>
        <taxon>Fungi</taxon>
        <taxon>Dikarya</taxon>
        <taxon>Ascomycota</taxon>
        <taxon>Pezizomycotina</taxon>
        <taxon>Sordariomycetes</taxon>
        <taxon>Sordariomycetidae</taxon>
        <taxon>Magnaporthales</taxon>
        <taxon>Pyriculariaceae</taxon>
        <taxon>Pyricularia</taxon>
    </lineage>
</organism>
<protein>
    <submittedName>
        <fullName evidence="3">Uncharacterized protein</fullName>
    </submittedName>
</protein>
<dbReference type="Proteomes" id="UP000515153">
    <property type="component" value="Chromosome V"/>
</dbReference>
<feature type="region of interest" description="Disordered" evidence="1">
    <location>
        <begin position="40"/>
        <end position="82"/>
    </location>
</feature>
<evidence type="ECO:0000313" key="3">
    <source>
        <dbReference type="RefSeq" id="XP_030978686.1"/>
    </source>
</evidence>
<gene>
    <name evidence="3" type="ORF">PgNI_08781</name>
</gene>
<evidence type="ECO:0000313" key="2">
    <source>
        <dbReference type="Proteomes" id="UP000515153"/>
    </source>
</evidence>
<dbReference type="AlphaFoldDB" id="A0A6P8AUU4"/>
<reference evidence="2 3" key="1">
    <citation type="journal article" date="2019" name="Mol. Biol. Evol.">
        <title>Blast fungal genomes show frequent chromosomal changes, gene gains and losses, and effector gene turnover.</title>
        <authorList>
            <person name="Gomez Luciano L.B."/>
            <person name="Jason Tsai I."/>
            <person name="Chuma I."/>
            <person name="Tosa Y."/>
            <person name="Chen Y.H."/>
            <person name="Li J.Y."/>
            <person name="Li M.Y."/>
            <person name="Jade Lu M.Y."/>
            <person name="Nakayashiki H."/>
            <person name="Li W.H."/>
        </authorList>
    </citation>
    <scope>NUCLEOTIDE SEQUENCE [LARGE SCALE GENOMIC DNA]</scope>
    <source>
        <strain evidence="2 3">NI907</strain>
    </source>
</reference>
<feature type="compositionally biased region" description="Basic and acidic residues" evidence="1">
    <location>
        <begin position="54"/>
        <end position="63"/>
    </location>
</feature>
<accession>A0A6P8AUU4</accession>
<feature type="compositionally biased region" description="Polar residues" evidence="1">
    <location>
        <begin position="41"/>
        <end position="53"/>
    </location>
</feature>
<evidence type="ECO:0000256" key="1">
    <source>
        <dbReference type="SAM" id="MobiDB-lite"/>
    </source>
</evidence>
<sequence length="372" mass="41597">MLLASTQIHLATAPESTMNLGRLISITAAAHIAKAAIPTNPLRQTISPTSASKHTSEARDSEKPQPSFWQGEPVQPKPATSAAPAEELAIWEACEYLRSFVRDNWGEGAEHAAVIECEMPMARIREFGRLPERQGTRSCTRLIRIPVLAEEIGHRLWRLLSEEVTREALATEEQDCEAAAVLVQCHDRSFDPGHDSEGGSVTVERALYKQCWICHGQSKYQEVEESAGTMTSCYRCMECFHRFDVEMTRTTVVGSKTCDAGEKGALSGSFGRVFGLRRKVTKSMPELRRHIEFAKSCETRTSFEVACSPATSQFASTTSNHTTVSAVDWREPNNNSSWSECMMDVWRRRDPKNIKHGLRPVAEPISFQFSWT</sequence>
<proteinExistence type="predicted"/>